<dbReference type="Pfam" id="PF18962">
    <property type="entry name" value="Por_Secre_tail"/>
    <property type="match status" value="1"/>
</dbReference>
<sequence length="45" mass="5068">GKQLRTHTFNNEAEIQLNVENLASGTYMLHLQTNKGTAVKKLVKK</sequence>
<dbReference type="RefSeq" id="WP_148090591.1">
    <property type="nucleotide sequence ID" value="NZ_RQTJ01000087.1"/>
</dbReference>
<proteinExistence type="predicted"/>
<accession>A0A3P1AIU3</accession>
<organism evidence="3 4">
    <name type="scientific">Paenimyroides viscosum</name>
    <dbReference type="NCBI Taxonomy" id="2488729"/>
    <lineage>
        <taxon>Bacteria</taxon>
        <taxon>Pseudomonadati</taxon>
        <taxon>Bacteroidota</taxon>
        <taxon>Flavobacteriia</taxon>
        <taxon>Flavobacteriales</taxon>
        <taxon>Flavobacteriaceae</taxon>
        <taxon>Paenimyroides</taxon>
    </lineage>
</organism>
<reference evidence="3 4" key="1">
    <citation type="submission" date="2018-11" db="EMBL/GenBank/DDBJ databases">
        <title>Flavobacterium sp. nov., YIM 102796 draft genome.</title>
        <authorList>
            <person name="Li G."/>
            <person name="Jiang Y."/>
        </authorList>
    </citation>
    <scope>NUCLEOTIDE SEQUENCE [LARGE SCALE GENOMIC DNA]</scope>
    <source>
        <strain evidence="3 4">YIM 102796</strain>
    </source>
</reference>
<feature type="non-terminal residue" evidence="3">
    <location>
        <position position="1"/>
    </location>
</feature>
<dbReference type="EMBL" id="RQTJ01000087">
    <property type="protein sequence ID" value="RRA88951.1"/>
    <property type="molecule type" value="Genomic_DNA"/>
</dbReference>
<evidence type="ECO:0000256" key="1">
    <source>
        <dbReference type="ARBA" id="ARBA00022729"/>
    </source>
</evidence>
<dbReference type="InterPro" id="IPR026444">
    <property type="entry name" value="Secre_tail"/>
</dbReference>
<dbReference type="OrthoDB" id="9805017at2"/>
<name>A0A3P1AIU3_9FLAO</name>
<evidence type="ECO:0000259" key="2">
    <source>
        <dbReference type="Pfam" id="PF18962"/>
    </source>
</evidence>
<dbReference type="Proteomes" id="UP000268372">
    <property type="component" value="Unassembled WGS sequence"/>
</dbReference>
<comment type="caution">
    <text evidence="3">The sequence shown here is derived from an EMBL/GenBank/DDBJ whole genome shotgun (WGS) entry which is preliminary data.</text>
</comment>
<feature type="domain" description="Secretion system C-terminal sorting" evidence="2">
    <location>
        <begin position="1"/>
        <end position="43"/>
    </location>
</feature>
<dbReference type="NCBIfam" id="TIGR04183">
    <property type="entry name" value="Por_Secre_tail"/>
    <property type="match status" value="1"/>
</dbReference>
<evidence type="ECO:0000313" key="4">
    <source>
        <dbReference type="Proteomes" id="UP000268372"/>
    </source>
</evidence>
<evidence type="ECO:0000313" key="3">
    <source>
        <dbReference type="EMBL" id="RRA88951.1"/>
    </source>
</evidence>
<protein>
    <submittedName>
        <fullName evidence="3">T9SS C-terminal target domain-containing protein</fullName>
    </submittedName>
</protein>
<gene>
    <name evidence="3" type="ORF">EG242_14790</name>
</gene>
<keyword evidence="1" id="KW-0732">Signal</keyword>
<dbReference type="AlphaFoldDB" id="A0A3P1AIU3"/>
<keyword evidence="4" id="KW-1185">Reference proteome</keyword>